<organism evidence="3 4">
    <name type="scientific">Streptomyces colonosanans</name>
    <dbReference type="NCBI Taxonomy" id="1428652"/>
    <lineage>
        <taxon>Bacteria</taxon>
        <taxon>Bacillati</taxon>
        <taxon>Actinomycetota</taxon>
        <taxon>Actinomycetes</taxon>
        <taxon>Kitasatosporales</taxon>
        <taxon>Streptomycetaceae</taxon>
        <taxon>Streptomyces</taxon>
    </lineage>
</organism>
<name>A0A1S2NV60_9ACTN</name>
<reference evidence="3 4" key="1">
    <citation type="submission" date="2016-10" db="EMBL/GenBank/DDBJ databases">
        <title>Genome sequence of Streptomyces sp. MUSC 93.</title>
        <authorList>
            <person name="Lee L.-H."/>
            <person name="Ser H.-L."/>
            <person name="Law J.W.-F."/>
        </authorList>
    </citation>
    <scope>NUCLEOTIDE SEQUENCE [LARGE SCALE GENOMIC DNA]</scope>
    <source>
        <strain evidence="3 4">MUSC 93</strain>
    </source>
</reference>
<dbReference type="STRING" id="1428652.BIV24_28470"/>
<dbReference type="AlphaFoldDB" id="A0A1S2NV60"/>
<keyword evidence="2" id="KW-0812">Transmembrane</keyword>
<sequence>MRLRVRDRRRRTGGAPPADAIRRRGRMGDQGQMTIEFTTMAPIILATLVLLWQAALTGYALVLSGNAADKAVRAGATVDPWKDRGQACDRAGREDLPGGWNADISCHAEGDMVKATVSVYVPVLFPGGVDFPLRITSKSAAAKES</sequence>
<evidence type="ECO:0000256" key="1">
    <source>
        <dbReference type="SAM" id="MobiDB-lite"/>
    </source>
</evidence>
<dbReference type="Proteomes" id="UP000179935">
    <property type="component" value="Unassembled WGS sequence"/>
</dbReference>
<evidence type="ECO:0000313" key="3">
    <source>
        <dbReference type="EMBL" id="OIJ85458.1"/>
    </source>
</evidence>
<dbReference type="EMBL" id="MLYP01000092">
    <property type="protein sequence ID" value="OIJ85458.1"/>
    <property type="molecule type" value="Genomic_DNA"/>
</dbReference>
<keyword evidence="2" id="KW-0472">Membrane</keyword>
<evidence type="ECO:0000313" key="4">
    <source>
        <dbReference type="Proteomes" id="UP000179935"/>
    </source>
</evidence>
<feature type="transmembrane region" description="Helical" evidence="2">
    <location>
        <begin position="33"/>
        <end position="52"/>
    </location>
</feature>
<proteinExistence type="predicted"/>
<evidence type="ECO:0000256" key="2">
    <source>
        <dbReference type="SAM" id="Phobius"/>
    </source>
</evidence>
<comment type="caution">
    <text evidence="3">The sequence shown here is derived from an EMBL/GenBank/DDBJ whole genome shotgun (WGS) entry which is preliminary data.</text>
</comment>
<protein>
    <recommendedName>
        <fullName evidence="5">Septum formation initiator</fullName>
    </recommendedName>
</protein>
<keyword evidence="4" id="KW-1185">Reference proteome</keyword>
<evidence type="ECO:0008006" key="5">
    <source>
        <dbReference type="Google" id="ProtNLM"/>
    </source>
</evidence>
<gene>
    <name evidence="3" type="ORF">BIV24_28470</name>
</gene>
<keyword evidence="2" id="KW-1133">Transmembrane helix</keyword>
<feature type="region of interest" description="Disordered" evidence="1">
    <location>
        <begin position="1"/>
        <end position="26"/>
    </location>
</feature>
<accession>A0A1S2NV60</accession>
<feature type="compositionally biased region" description="Basic residues" evidence="1">
    <location>
        <begin position="1"/>
        <end position="12"/>
    </location>
</feature>